<accession>A0ABN6RJ12</accession>
<evidence type="ECO:0000256" key="1">
    <source>
        <dbReference type="SAM" id="MobiDB-lite"/>
    </source>
</evidence>
<geneLocation type="plasmid" evidence="2 3">
    <name>pDAETH-1</name>
</geneLocation>
<protein>
    <submittedName>
        <fullName evidence="2">Uncharacterized protein</fullName>
    </submittedName>
</protein>
<dbReference type="RefSeq" id="WP_264777833.1">
    <property type="nucleotide sequence ID" value="NZ_AP026561.1"/>
</dbReference>
<proteinExistence type="predicted"/>
<sequence>MTIPSFAQLTLDEDFSRVQELAEAAKWNLQCPAPLEVLASLTPASTPTETFHAVLRWTDYPNEAPSVKFRDPETQREDLPRAWPHAQGFRPPGDICSNYTAEGFALHQEWRLDPNYRWHAHGNVLLKVLRTLQETLDHTFAGRAG</sequence>
<keyword evidence="3" id="KW-1185">Reference proteome</keyword>
<evidence type="ECO:0000313" key="3">
    <source>
        <dbReference type="Proteomes" id="UP001064971"/>
    </source>
</evidence>
<name>A0ABN6RJ12_9DEIO</name>
<keyword evidence="2" id="KW-0614">Plasmid</keyword>
<dbReference type="Proteomes" id="UP001064971">
    <property type="component" value="Plasmid pDAETH-1"/>
</dbReference>
<organism evidence="2 3">
    <name type="scientific">Deinococcus aetherius</name>
    <dbReference type="NCBI Taxonomy" id="200252"/>
    <lineage>
        <taxon>Bacteria</taxon>
        <taxon>Thermotogati</taxon>
        <taxon>Deinococcota</taxon>
        <taxon>Deinococci</taxon>
        <taxon>Deinococcales</taxon>
        <taxon>Deinococcaceae</taxon>
        <taxon>Deinococcus</taxon>
    </lineage>
</organism>
<feature type="compositionally biased region" description="Basic and acidic residues" evidence="1">
    <location>
        <begin position="68"/>
        <end position="80"/>
    </location>
</feature>
<gene>
    <name evidence="2" type="ORF">DAETH_33160</name>
</gene>
<dbReference type="EMBL" id="AP026561">
    <property type="protein sequence ID" value="BDP43347.1"/>
    <property type="molecule type" value="Genomic_DNA"/>
</dbReference>
<feature type="region of interest" description="Disordered" evidence="1">
    <location>
        <begin position="66"/>
        <end position="86"/>
    </location>
</feature>
<reference evidence="2" key="1">
    <citation type="submission" date="2022-07" db="EMBL/GenBank/DDBJ databases">
        <title>Complete Genome Sequence of the Radioresistant Bacterium Deinococcus aetherius ST0316, Isolated from the Air Dust collected in Lower Stratosphere above Japan.</title>
        <authorList>
            <person name="Satoh K."/>
            <person name="Hagiwara K."/>
            <person name="Katsumata K."/>
            <person name="Kubo A."/>
            <person name="Yokobori S."/>
            <person name="Yamagishi A."/>
            <person name="Oono Y."/>
            <person name="Narumi I."/>
        </authorList>
    </citation>
    <scope>NUCLEOTIDE SEQUENCE</scope>
    <source>
        <strain evidence="2">ST0316</strain>
        <plasmid evidence="2">pDAETH-1</plasmid>
    </source>
</reference>
<evidence type="ECO:0000313" key="2">
    <source>
        <dbReference type="EMBL" id="BDP43347.1"/>
    </source>
</evidence>